<name>A0A9Q8T089_9PEZI</name>
<evidence type="ECO:0000313" key="3">
    <source>
        <dbReference type="Proteomes" id="UP000830671"/>
    </source>
</evidence>
<dbReference type="GeneID" id="73345954"/>
<reference evidence="2" key="1">
    <citation type="journal article" date="2021" name="Mol. Plant Microbe Interact.">
        <title>Complete Genome Sequence of the Plant-Pathogenic Fungus Colletotrichum lupini.</title>
        <authorList>
            <person name="Baroncelli R."/>
            <person name="Pensec F."/>
            <person name="Da Lio D."/>
            <person name="Boufleur T."/>
            <person name="Vicente I."/>
            <person name="Sarrocco S."/>
            <person name="Picot A."/>
            <person name="Baraldi E."/>
            <person name="Sukno S."/>
            <person name="Thon M."/>
            <person name="Le Floch G."/>
        </authorList>
    </citation>
    <scope>NUCLEOTIDE SEQUENCE</scope>
    <source>
        <strain evidence="2">IMI 504893</strain>
    </source>
</reference>
<feature type="compositionally biased region" description="Basic residues" evidence="1">
    <location>
        <begin position="1"/>
        <end position="11"/>
    </location>
</feature>
<accession>A0A9Q8T089</accession>
<dbReference type="RefSeq" id="XP_049148089.1">
    <property type="nucleotide sequence ID" value="XM_049290944.1"/>
</dbReference>
<feature type="region of interest" description="Disordered" evidence="1">
    <location>
        <begin position="99"/>
        <end position="168"/>
    </location>
</feature>
<evidence type="ECO:0000256" key="1">
    <source>
        <dbReference type="SAM" id="MobiDB-lite"/>
    </source>
</evidence>
<feature type="compositionally biased region" description="Basic and acidic residues" evidence="1">
    <location>
        <begin position="134"/>
        <end position="145"/>
    </location>
</feature>
<organism evidence="2 3">
    <name type="scientific">Colletotrichum lupini</name>
    <dbReference type="NCBI Taxonomy" id="145971"/>
    <lineage>
        <taxon>Eukaryota</taxon>
        <taxon>Fungi</taxon>
        <taxon>Dikarya</taxon>
        <taxon>Ascomycota</taxon>
        <taxon>Pezizomycotina</taxon>
        <taxon>Sordariomycetes</taxon>
        <taxon>Hypocreomycetidae</taxon>
        <taxon>Glomerellales</taxon>
        <taxon>Glomerellaceae</taxon>
        <taxon>Colletotrichum</taxon>
        <taxon>Colletotrichum acutatum species complex</taxon>
    </lineage>
</organism>
<dbReference type="Proteomes" id="UP000830671">
    <property type="component" value="Chromosome 6"/>
</dbReference>
<dbReference type="KEGG" id="clup:CLUP02_11979"/>
<protein>
    <submittedName>
        <fullName evidence="2">Uncharacterized protein</fullName>
    </submittedName>
</protein>
<feature type="region of interest" description="Disordered" evidence="1">
    <location>
        <begin position="187"/>
        <end position="217"/>
    </location>
</feature>
<feature type="compositionally biased region" description="Basic and acidic residues" evidence="1">
    <location>
        <begin position="156"/>
        <end position="168"/>
    </location>
</feature>
<feature type="compositionally biased region" description="Basic and acidic residues" evidence="1">
    <location>
        <begin position="208"/>
        <end position="217"/>
    </location>
</feature>
<evidence type="ECO:0000313" key="2">
    <source>
        <dbReference type="EMBL" id="UQC86478.1"/>
    </source>
</evidence>
<gene>
    <name evidence="2" type="ORF">CLUP02_11979</name>
</gene>
<sequence>MASHPSFHKCKPGAFFAPPTRFHAQTTQRPRRPYLTTHPPPCRMRNKSLSQCANLRGFPNVGKVEQHDPVGCTNERLRNLSSWCYYLCIHCDPPPFKASNQPHRGTSPNPTKAQPSSQGTLCSAQTSHSQQKLGYDKTWKGRMERTTSTQLTHTTRTTENRANDDRFPHLSRVLTVQSCLQHHRGNQYSEACEASQPPLSRMGTSASSDHHQKPPIH</sequence>
<keyword evidence="3" id="KW-1185">Reference proteome</keyword>
<feature type="compositionally biased region" description="Polar residues" evidence="1">
    <location>
        <begin position="99"/>
        <end position="132"/>
    </location>
</feature>
<feature type="region of interest" description="Disordered" evidence="1">
    <location>
        <begin position="1"/>
        <end position="40"/>
    </location>
</feature>
<dbReference type="EMBL" id="CP019478">
    <property type="protein sequence ID" value="UQC86478.1"/>
    <property type="molecule type" value="Genomic_DNA"/>
</dbReference>
<proteinExistence type="predicted"/>
<feature type="compositionally biased region" description="Low complexity" evidence="1">
    <location>
        <begin position="146"/>
        <end position="155"/>
    </location>
</feature>
<dbReference type="AlphaFoldDB" id="A0A9Q8T089"/>